<evidence type="ECO:0000313" key="2">
    <source>
        <dbReference type="Proteomes" id="UP000444721"/>
    </source>
</evidence>
<name>A0A6A5BW74_NAEFO</name>
<comment type="caution">
    <text evidence="1">The sequence shown here is derived from an EMBL/GenBank/DDBJ whole genome shotgun (WGS) entry which is preliminary data.</text>
</comment>
<dbReference type="RefSeq" id="XP_044563595.1">
    <property type="nucleotide sequence ID" value="XM_044705093.1"/>
</dbReference>
<dbReference type="GeneID" id="68109170"/>
<proteinExistence type="predicted"/>
<organism evidence="1 2">
    <name type="scientific">Naegleria fowleri</name>
    <name type="common">Brain eating amoeba</name>
    <dbReference type="NCBI Taxonomy" id="5763"/>
    <lineage>
        <taxon>Eukaryota</taxon>
        <taxon>Discoba</taxon>
        <taxon>Heterolobosea</taxon>
        <taxon>Tetramitia</taxon>
        <taxon>Eutetramitia</taxon>
        <taxon>Vahlkampfiidae</taxon>
        <taxon>Naegleria</taxon>
    </lineage>
</organism>
<reference evidence="1 2" key="1">
    <citation type="journal article" date="2019" name="Sci. Rep.">
        <title>Nanopore sequencing improves the draft genome of the human pathogenic amoeba Naegleria fowleri.</title>
        <authorList>
            <person name="Liechti N."/>
            <person name="Schurch N."/>
            <person name="Bruggmann R."/>
            <person name="Wittwer M."/>
        </authorList>
    </citation>
    <scope>NUCLEOTIDE SEQUENCE [LARGE SCALE GENOMIC DNA]</scope>
    <source>
        <strain evidence="1 2">ATCC 30894</strain>
    </source>
</reference>
<dbReference type="AlphaFoldDB" id="A0A6A5BW74"/>
<evidence type="ECO:0000313" key="1">
    <source>
        <dbReference type="EMBL" id="KAF0978882.1"/>
    </source>
</evidence>
<keyword evidence="2" id="KW-1185">Reference proteome</keyword>
<gene>
    <name evidence="1" type="ORF">FDP41_001952</name>
</gene>
<accession>A0A6A5BW74</accession>
<dbReference type="Proteomes" id="UP000444721">
    <property type="component" value="Unassembled WGS sequence"/>
</dbReference>
<dbReference type="VEuPathDB" id="AmoebaDB:NF0008920"/>
<dbReference type="VEuPathDB" id="AmoebaDB:NfTy_033390"/>
<dbReference type="OMA" id="YQMELLH"/>
<dbReference type="EMBL" id="VFQX01000028">
    <property type="protein sequence ID" value="KAF0978882.1"/>
    <property type="molecule type" value="Genomic_DNA"/>
</dbReference>
<sequence>MLYDKHPNNPANLQARIKEEKRLAYFENYVRDKQITTKRVDFWDRNPPQYSLTRLQMKRYPLVSKRQEYNQHVNQRRIKLVELYNIEKQQYQLELLNNAHALKKQ</sequence>
<dbReference type="OrthoDB" id="10249689at2759"/>
<dbReference type="VEuPathDB" id="AmoebaDB:FDP41_001952"/>
<protein>
    <submittedName>
        <fullName evidence="1">Uncharacterized protein</fullName>
    </submittedName>
</protein>